<dbReference type="InterPro" id="IPR000421">
    <property type="entry name" value="FA58C"/>
</dbReference>
<dbReference type="PANTHER" id="PTHR24543">
    <property type="entry name" value="MULTICOPPER OXIDASE-RELATED"/>
    <property type="match status" value="1"/>
</dbReference>
<dbReference type="InterPro" id="IPR003609">
    <property type="entry name" value="Pan_app"/>
</dbReference>
<dbReference type="PROSITE" id="PS00022">
    <property type="entry name" value="EGF_1"/>
    <property type="match status" value="1"/>
</dbReference>
<evidence type="ECO:0000256" key="2">
    <source>
        <dbReference type="SAM" id="Phobius"/>
    </source>
</evidence>
<dbReference type="Pfam" id="PF00024">
    <property type="entry name" value="PAN_1"/>
    <property type="match status" value="1"/>
</dbReference>
<gene>
    <name evidence="6" type="ORF">PMEA_00032704</name>
</gene>
<keyword evidence="2" id="KW-0472">Membrane</keyword>
<organism evidence="6 7">
    <name type="scientific">Pocillopora meandrina</name>
    <dbReference type="NCBI Taxonomy" id="46732"/>
    <lineage>
        <taxon>Eukaryota</taxon>
        <taxon>Metazoa</taxon>
        <taxon>Cnidaria</taxon>
        <taxon>Anthozoa</taxon>
        <taxon>Hexacorallia</taxon>
        <taxon>Scleractinia</taxon>
        <taxon>Astrocoeniina</taxon>
        <taxon>Pocilloporidae</taxon>
        <taxon>Pocillopora</taxon>
    </lineage>
</organism>
<dbReference type="SMART" id="SM00231">
    <property type="entry name" value="FA58C"/>
    <property type="match status" value="4"/>
</dbReference>
<keyword evidence="1" id="KW-1015">Disulfide bond</keyword>
<proteinExistence type="predicted"/>
<dbReference type="SUPFAM" id="SSF49785">
    <property type="entry name" value="Galactose-binding domain-like"/>
    <property type="match status" value="4"/>
</dbReference>
<dbReference type="Gene3D" id="2.60.120.260">
    <property type="entry name" value="Galactose-binding domain-like"/>
    <property type="match status" value="4"/>
</dbReference>
<feature type="non-terminal residue" evidence="6">
    <location>
        <position position="1"/>
    </location>
</feature>
<dbReference type="Pfam" id="PF00754">
    <property type="entry name" value="F5_F8_type_C"/>
    <property type="match status" value="4"/>
</dbReference>
<dbReference type="PANTHER" id="PTHR24543:SF325">
    <property type="entry name" value="F5_8 TYPE C DOMAIN-CONTAINING PROTEIN"/>
    <property type="match status" value="1"/>
</dbReference>
<keyword evidence="2" id="KW-0812">Transmembrane</keyword>
<sequence length="861" mass="97813">ESFEACFHKSVRPLLIVSAFMIVFTTGLCRIGGFIGCSFIMERNMVDDYCLVGHVFANFSATGVTECYKTCQTNCRCISFNFLKSINQSNCQLNEENRHTKPGALKPMNGSQYYDLVTDYKVTTAGSSCPCTQCSNNCCRDQPCLNGATCLENCEATGKRFVCNCDPEFTGQFCQTVVERCLVALGMETKRIREGQISASSEYSASNIASSGRLRLPRTWISQVNDINQWLQIDLMTNLYVSVTRVATQGRYDWDEWVIKYHLLYSSDTVNFQYYRDQGQRKSERKTKGLSKISKKFNFFLFAGGQKRIRTMYKGERVTHPYHSSPNTRCVFSGNSDRHSVVQHDLSPVIKQRYIRFRPLTWKGRIAMRVELYGCHDCFEALGMESNAISDVQITGSTEVNSNYAPPLGRLHLLPAVRGLCGAWAAAGGDTNPWLQIDLIKQNTKVNGIATQGRHDVSHWVTKYSLLYSNDSLSWLYYKEQGVKKDFTGNTDRLTVVPHDLSPPITTRVIRFQVLTWYSWYAMRVELYGCHDCMEALGMESYAITDSQIGASSEYNGIFPAVRGRLHLKTVPGWRGDAWAAHPGDSTPWLQIDLIKQRIKTVRVATQGRHDLPQWVTKYSLSYSNDTSHFLFYKEQGQSANKEFSGNTDQRTVVSHDLSPTITARYIRFLVLTWNAWPSMRVELYGCHGNGKNFIAIFYCRRALGMKSGEIANAQISASSELNRIHAAILGRLESRVVGDKRGSWVAPPEDRNPWLQIDLLRQDTRITLIATQGRYDAAQWITKYSLLYSNDTSDFIYYKEQGQQNANKQFAGNTDSHTVVSHFLDPPITARYVRFQALAWYQWAAMRVEVYGCHGNLINS</sequence>
<dbReference type="InterPro" id="IPR008979">
    <property type="entry name" value="Galactose-bd-like_sf"/>
</dbReference>
<dbReference type="CDD" id="cd00054">
    <property type="entry name" value="EGF_CA"/>
    <property type="match status" value="1"/>
</dbReference>
<feature type="domain" description="F5/8 type C" evidence="3">
    <location>
        <begin position="181"/>
        <end position="375"/>
    </location>
</feature>
<feature type="domain" description="Apple" evidence="5">
    <location>
        <begin position="37"/>
        <end position="118"/>
    </location>
</feature>
<feature type="transmembrane region" description="Helical" evidence="2">
    <location>
        <begin position="14"/>
        <end position="41"/>
    </location>
</feature>
<feature type="domain" description="F5/8 type C" evidence="3">
    <location>
        <begin position="378"/>
        <end position="530"/>
    </location>
</feature>
<dbReference type="Proteomes" id="UP001159428">
    <property type="component" value="Unassembled WGS sequence"/>
</dbReference>
<protein>
    <recommendedName>
        <fullName evidence="8">Lactadherin</fullName>
    </recommendedName>
</protein>
<reference evidence="6 7" key="1">
    <citation type="submission" date="2022-05" db="EMBL/GenBank/DDBJ databases">
        <authorList>
            <consortium name="Genoscope - CEA"/>
            <person name="William W."/>
        </authorList>
    </citation>
    <scope>NUCLEOTIDE SEQUENCE [LARGE SCALE GENOMIC DNA]</scope>
</reference>
<comment type="caution">
    <text evidence="6">The sequence shown here is derived from an EMBL/GenBank/DDBJ whole genome shotgun (WGS) entry which is preliminary data.</text>
</comment>
<accession>A0AAU9XXQ9</accession>
<name>A0AAU9XXQ9_9CNID</name>
<feature type="domain" description="EGF-like" evidence="4">
    <location>
        <begin position="135"/>
        <end position="175"/>
    </location>
</feature>
<dbReference type="PROSITE" id="PS50022">
    <property type="entry name" value="FA58C_3"/>
    <property type="match status" value="4"/>
</dbReference>
<dbReference type="CDD" id="cd00057">
    <property type="entry name" value="FA58C"/>
    <property type="match status" value="4"/>
</dbReference>
<feature type="domain" description="F5/8 type C" evidence="3">
    <location>
        <begin position="700"/>
        <end position="854"/>
    </location>
</feature>
<dbReference type="SUPFAM" id="SSF57414">
    <property type="entry name" value="Hairpin loop containing domain-like"/>
    <property type="match status" value="1"/>
</dbReference>
<dbReference type="PROSITE" id="PS50948">
    <property type="entry name" value="PAN"/>
    <property type="match status" value="1"/>
</dbReference>
<evidence type="ECO:0000259" key="5">
    <source>
        <dbReference type="PROSITE" id="PS50948"/>
    </source>
</evidence>
<keyword evidence="7" id="KW-1185">Reference proteome</keyword>
<dbReference type="PROSITE" id="PS01286">
    <property type="entry name" value="FA58C_2"/>
    <property type="match status" value="1"/>
</dbReference>
<dbReference type="PROSITE" id="PS50026">
    <property type="entry name" value="EGF_3"/>
    <property type="match status" value="1"/>
</dbReference>
<evidence type="ECO:0008006" key="8">
    <source>
        <dbReference type="Google" id="ProtNLM"/>
    </source>
</evidence>
<feature type="domain" description="F5/8 type C" evidence="3">
    <location>
        <begin position="533"/>
        <end position="687"/>
    </location>
</feature>
<evidence type="ECO:0000259" key="3">
    <source>
        <dbReference type="PROSITE" id="PS50022"/>
    </source>
</evidence>
<evidence type="ECO:0000313" key="6">
    <source>
        <dbReference type="EMBL" id="CAH3161079.1"/>
    </source>
</evidence>
<keyword evidence="1" id="KW-0245">EGF-like domain</keyword>
<evidence type="ECO:0000259" key="4">
    <source>
        <dbReference type="PROSITE" id="PS50026"/>
    </source>
</evidence>
<dbReference type="EMBL" id="CALNXJ010000078">
    <property type="protein sequence ID" value="CAH3161079.1"/>
    <property type="molecule type" value="Genomic_DNA"/>
</dbReference>
<evidence type="ECO:0000313" key="7">
    <source>
        <dbReference type="Proteomes" id="UP001159428"/>
    </source>
</evidence>
<feature type="disulfide bond" evidence="1">
    <location>
        <begin position="165"/>
        <end position="174"/>
    </location>
</feature>
<comment type="caution">
    <text evidence="1">Lacks conserved residue(s) required for the propagation of feature annotation.</text>
</comment>
<dbReference type="AlphaFoldDB" id="A0AAU9XXQ9"/>
<evidence type="ECO:0000256" key="1">
    <source>
        <dbReference type="PROSITE-ProRule" id="PRU00076"/>
    </source>
</evidence>
<dbReference type="Gene3D" id="2.10.25.10">
    <property type="entry name" value="Laminin"/>
    <property type="match status" value="1"/>
</dbReference>
<dbReference type="FunFam" id="2.60.120.260:FF:000016">
    <property type="entry name" value="Contactin-associated protein-like 4 isoform 1"/>
    <property type="match status" value="3"/>
</dbReference>
<dbReference type="InterPro" id="IPR000742">
    <property type="entry name" value="EGF"/>
</dbReference>
<keyword evidence="2" id="KW-1133">Transmembrane helix</keyword>